<evidence type="ECO:0000313" key="1">
    <source>
        <dbReference type="EMBL" id="EPA04478.1"/>
    </source>
</evidence>
<accession>S2E0M7</accession>
<keyword evidence="2" id="KW-1185">Reference proteome</keyword>
<name>S2E0M7_9ARCH</name>
<dbReference type="EMBL" id="AHJG01000294">
    <property type="protein sequence ID" value="EPA04478.1"/>
    <property type="molecule type" value="Genomic_DNA"/>
</dbReference>
<dbReference type="Proteomes" id="UP000014065">
    <property type="component" value="Unassembled WGS sequence"/>
</dbReference>
<reference evidence="1 2" key="1">
    <citation type="journal article" date="2012" name="J. Bacteriol.">
        <title>Genome Sequence of "Candidatus Nitrosoarchaeum limnia" BG20, a Low-Salinity Ammonia-Oxidizing Archaeon from the San Francisco Bay Estuary.</title>
        <authorList>
            <person name="Mosier A.C."/>
            <person name="Allen E.E."/>
            <person name="Kim M."/>
            <person name="Ferriera S."/>
            <person name="Francis C.A."/>
        </authorList>
    </citation>
    <scope>NUCLEOTIDE SEQUENCE [LARGE SCALE GENOMIC DNA]</scope>
    <source>
        <strain evidence="1 2">BG20</strain>
    </source>
</reference>
<organism evidence="1 2">
    <name type="scientific">Candidatus Nitrosarchaeum limnium BG20</name>
    <dbReference type="NCBI Taxonomy" id="859192"/>
    <lineage>
        <taxon>Archaea</taxon>
        <taxon>Nitrososphaerota</taxon>
        <taxon>Nitrososphaeria</taxon>
        <taxon>Nitrosopumilales</taxon>
        <taxon>Nitrosopumilaceae</taxon>
        <taxon>Nitrosarchaeum</taxon>
    </lineage>
</organism>
<dbReference type="AlphaFoldDB" id="S2E0M7"/>
<evidence type="ECO:0000313" key="2">
    <source>
        <dbReference type="Proteomes" id="UP000014065"/>
    </source>
</evidence>
<proteinExistence type="predicted"/>
<sequence length="39" mass="4659">MKCRKVIPRTGNYAIVVFLVKDKLSDPYYEHLNCPRNLY</sequence>
<comment type="caution">
    <text evidence="1">The sequence shown here is derived from an EMBL/GenBank/DDBJ whole genome shotgun (WGS) entry which is preliminary data.</text>
</comment>
<protein>
    <submittedName>
        <fullName evidence="1">Uncharacterized protein</fullName>
    </submittedName>
</protein>
<gene>
    <name evidence="1" type="ORF">BG20_I1007</name>
</gene>